<keyword evidence="3" id="KW-0408">Iron</keyword>
<evidence type="ECO:0000256" key="3">
    <source>
        <dbReference type="ARBA" id="ARBA00023004"/>
    </source>
</evidence>
<dbReference type="SUPFAM" id="SSF56300">
    <property type="entry name" value="Metallo-dependent phosphatases"/>
    <property type="match status" value="1"/>
</dbReference>
<evidence type="ECO:0000313" key="7">
    <source>
        <dbReference type="EMBL" id="MBB5660401.1"/>
    </source>
</evidence>
<feature type="region of interest" description="Disordered" evidence="5">
    <location>
        <begin position="264"/>
        <end position="292"/>
    </location>
</feature>
<dbReference type="InterPro" id="IPR050884">
    <property type="entry name" value="CNP_phosphodiesterase-III"/>
</dbReference>
<evidence type="ECO:0000256" key="4">
    <source>
        <dbReference type="ARBA" id="ARBA00025742"/>
    </source>
</evidence>
<dbReference type="Pfam" id="PF00149">
    <property type="entry name" value="Metallophos"/>
    <property type="match status" value="1"/>
</dbReference>
<proteinExistence type="inferred from homology"/>
<keyword evidence="1" id="KW-0479">Metal-binding</keyword>
<dbReference type="AlphaFoldDB" id="A0A7W9A2S9"/>
<evidence type="ECO:0000256" key="1">
    <source>
        <dbReference type="ARBA" id="ARBA00022723"/>
    </source>
</evidence>
<dbReference type="PANTHER" id="PTHR42988">
    <property type="entry name" value="PHOSPHOHYDROLASE"/>
    <property type="match status" value="1"/>
</dbReference>
<accession>A0A7W9A2S9</accession>
<evidence type="ECO:0000256" key="5">
    <source>
        <dbReference type="SAM" id="MobiDB-lite"/>
    </source>
</evidence>
<dbReference type="Proteomes" id="UP000548978">
    <property type="component" value="Unassembled WGS sequence"/>
</dbReference>
<reference evidence="7 8" key="1">
    <citation type="submission" date="2020-08" db="EMBL/GenBank/DDBJ databases">
        <title>Genomic Encyclopedia of Type Strains, Phase IV (KMG-IV): sequencing the most valuable type-strain genomes for metagenomic binning, comparative biology and taxonomic classification.</title>
        <authorList>
            <person name="Goeker M."/>
        </authorList>
    </citation>
    <scope>NUCLEOTIDE SEQUENCE [LARGE SCALE GENOMIC DNA]</scope>
    <source>
        <strain evidence="7 8">DSM 24448</strain>
    </source>
</reference>
<gene>
    <name evidence="7" type="ORF">FHS65_001146</name>
</gene>
<comment type="similarity">
    <text evidence="4">Belongs to the cyclic nucleotide phosphodiesterase class-III family.</text>
</comment>
<comment type="caution">
    <text evidence="7">The sequence shown here is derived from an EMBL/GenBank/DDBJ whole genome shotgun (WGS) entry which is preliminary data.</text>
</comment>
<dbReference type="InterPro" id="IPR029052">
    <property type="entry name" value="Metallo-depent_PP-like"/>
</dbReference>
<evidence type="ECO:0000313" key="8">
    <source>
        <dbReference type="Proteomes" id="UP000548978"/>
    </source>
</evidence>
<protein>
    <submittedName>
        <fullName evidence="7">3',5'-cyclic AMP phosphodiesterase CpdA</fullName>
    </submittedName>
</protein>
<keyword evidence="8" id="KW-1185">Reference proteome</keyword>
<feature type="domain" description="Calcineurin-like phosphoesterase" evidence="6">
    <location>
        <begin position="4"/>
        <end position="200"/>
    </location>
</feature>
<dbReference type="OrthoDB" id="651281at2"/>
<dbReference type="Gene3D" id="3.60.21.10">
    <property type="match status" value="1"/>
</dbReference>
<evidence type="ECO:0000259" key="6">
    <source>
        <dbReference type="Pfam" id="PF00149"/>
    </source>
</evidence>
<sequence length="292" mass="31798">MGQIVQISDIHFGCEIPEAVAAAHDLLHATRPDLTLITGDITQVGARSEFLAAARWIDSLPTPVFVTVGNHDVPYWDVIARVFHPWTAFEAAVGHPAHDHQFSARLSDTALMVRGITTARGWQARPNWSKGVIDLDQTARAAEALSRAPAGALRIVAVHHPLIEMEGAPVTGDVKRGRRAAELFADAGVDLVLSGHVHVPFALPIQLGDHRSYAVGCGTLSRRLRGVPPSINRIEWDDETITVTVLAFDGQSFVEDTTWTLSRRQDTRSAATAPRPEAVAEEMRQLAEDDPD</sequence>
<dbReference type="RefSeq" id="WP_123288112.1">
    <property type="nucleotide sequence ID" value="NZ_JACIJB010000003.1"/>
</dbReference>
<name>A0A7W9A2S9_9CAUL</name>
<dbReference type="PANTHER" id="PTHR42988:SF2">
    <property type="entry name" value="CYCLIC NUCLEOTIDE PHOSPHODIESTERASE CBUA0032-RELATED"/>
    <property type="match status" value="1"/>
</dbReference>
<dbReference type="EMBL" id="JACIJB010000003">
    <property type="protein sequence ID" value="MBB5660401.1"/>
    <property type="molecule type" value="Genomic_DNA"/>
</dbReference>
<feature type="compositionally biased region" description="Basic and acidic residues" evidence="5">
    <location>
        <begin position="281"/>
        <end position="292"/>
    </location>
</feature>
<dbReference type="GO" id="GO:0016787">
    <property type="term" value="F:hydrolase activity"/>
    <property type="evidence" value="ECO:0007669"/>
    <property type="project" value="UniProtKB-KW"/>
</dbReference>
<evidence type="ECO:0000256" key="2">
    <source>
        <dbReference type="ARBA" id="ARBA00022801"/>
    </source>
</evidence>
<keyword evidence="2" id="KW-0378">Hydrolase</keyword>
<organism evidence="7 8">
    <name type="scientific">Brevundimonas halotolerans</name>
    <dbReference type="NCBI Taxonomy" id="69670"/>
    <lineage>
        <taxon>Bacteria</taxon>
        <taxon>Pseudomonadati</taxon>
        <taxon>Pseudomonadota</taxon>
        <taxon>Alphaproteobacteria</taxon>
        <taxon>Caulobacterales</taxon>
        <taxon>Caulobacteraceae</taxon>
        <taxon>Brevundimonas</taxon>
    </lineage>
</organism>
<dbReference type="InterPro" id="IPR004843">
    <property type="entry name" value="Calcineurin-like_PHP"/>
</dbReference>
<dbReference type="GO" id="GO:0046872">
    <property type="term" value="F:metal ion binding"/>
    <property type="evidence" value="ECO:0007669"/>
    <property type="project" value="UniProtKB-KW"/>
</dbReference>